<dbReference type="InterPro" id="IPR018640">
    <property type="entry name" value="DUF2063"/>
</dbReference>
<evidence type="ECO:0000313" key="1">
    <source>
        <dbReference type="EMBL" id="OAI23069.1"/>
    </source>
</evidence>
<dbReference type="EMBL" id="LUUL01000109">
    <property type="protein sequence ID" value="OAI23069.1"/>
    <property type="molecule type" value="Genomic_DNA"/>
</dbReference>
<reference evidence="1 2" key="1">
    <citation type="submission" date="2016-03" db="EMBL/GenBank/DDBJ databases">
        <authorList>
            <person name="Heylen K."/>
            <person name="De Vos P."/>
            <person name="Vekeman B."/>
        </authorList>
    </citation>
    <scope>NUCLEOTIDE SEQUENCE [LARGE SCALE GENOMIC DNA]</scope>
    <source>
        <strain evidence="1 2">R-49807</strain>
    </source>
</reference>
<accession>A0A291ILI6</accession>
<evidence type="ECO:0000313" key="2">
    <source>
        <dbReference type="Proteomes" id="UP000077734"/>
    </source>
</evidence>
<organism evidence="1 2">
    <name type="scientific">Methylomonas koyamae</name>
    <dbReference type="NCBI Taxonomy" id="702114"/>
    <lineage>
        <taxon>Bacteria</taxon>
        <taxon>Pseudomonadati</taxon>
        <taxon>Pseudomonadota</taxon>
        <taxon>Gammaproteobacteria</taxon>
        <taxon>Methylococcales</taxon>
        <taxon>Methylococcaceae</taxon>
        <taxon>Methylomonas</taxon>
    </lineage>
</organism>
<dbReference type="InterPro" id="IPR044922">
    <property type="entry name" value="DUF2063_N_sf"/>
</dbReference>
<comment type="caution">
    <text evidence="1">The sequence shown here is derived from an EMBL/GenBank/DDBJ whole genome shotgun (WGS) entry which is preliminary data.</text>
</comment>
<dbReference type="Pfam" id="PF09836">
    <property type="entry name" value="DUF2063"/>
    <property type="match status" value="1"/>
</dbReference>
<dbReference type="RefSeq" id="WP_064029170.1">
    <property type="nucleotide sequence ID" value="NZ_CP023669.1"/>
</dbReference>
<gene>
    <name evidence="1" type="ORF">A1356_18205</name>
</gene>
<dbReference type="Gene3D" id="1.10.150.690">
    <property type="entry name" value="DUF2063"/>
    <property type="match status" value="1"/>
</dbReference>
<dbReference type="AlphaFoldDB" id="A0A291ILI6"/>
<sequence>MYKLHELQRDFAGFVFGDSGKIPHGIIANGIAPERRLAVYRNNTQTGLSQALRDTYPVVNRLVGAGFFDRLARAYLAERPPAGACLIEFGADFPELIVGFADAASLPYLADVARLEWLCHLAYHAADSSLPDLTGLGNVAAADCGKLTVALHPSAGLIKSKYPLQQIWLSNQADFDGDPHVELNGGACRLLVFRPQWEVEIRPLALAEYRCLAALAGGEGLTVAVGTALAADPGFAVESWLLAGLRSGLIADIVLP</sequence>
<protein>
    <submittedName>
        <fullName evidence="1">Uncharacterized protein</fullName>
    </submittedName>
</protein>
<dbReference type="KEGG" id="mko:MKLM6_2824"/>
<dbReference type="Proteomes" id="UP000077734">
    <property type="component" value="Unassembled WGS sequence"/>
</dbReference>
<name>A0A291ILI6_9GAMM</name>
<proteinExistence type="predicted"/>
<keyword evidence="2" id="KW-1185">Reference proteome</keyword>